<evidence type="ECO:0000259" key="9">
    <source>
        <dbReference type="PROSITE" id="PS50280"/>
    </source>
</evidence>
<keyword evidence="8" id="KW-1133">Transmembrane helix</keyword>
<organism evidence="12 13">
    <name type="scientific">Populus alba x Populus x berolinensis</name>
    <dbReference type="NCBI Taxonomy" id="444605"/>
    <lineage>
        <taxon>Eukaryota</taxon>
        <taxon>Viridiplantae</taxon>
        <taxon>Streptophyta</taxon>
        <taxon>Embryophyta</taxon>
        <taxon>Tracheophyta</taxon>
        <taxon>Spermatophyta</taxon>
        <taxon>Magnoliopsida</taxon>
        <taxon>eudicotyledons</taxon>
        <taxon>Gunneridae</taxon>
        <taxon>Pentapetalae</taxon>
        <taxon>rosids</taxon>
        <taxon>fabids</taxon>
        <taxon>Malpighiales</taxon>
        <taxon>Salicaceae</taxon>
        <taxon>Saliceae</taxon>
        <taxon>Populus</taxon>
    </lineage>
</organism>
<dbReference type="InterPro" id="IPR006560">
    <property type="entry name" value="AWS_dom"/>
</dbReference>
<feature type="domain" description="Post-SET" evidence="10">
    <location>
        <begin position="562"/>
        <end position="578"/>
    </location>
</feature>
<dbReference type="InterPro" id="IPR003616">
    <property type="entry name" value="Post-SET_dom"/>
</dbReference>
<evidence type="ECO:0008006" key="14">
    <source>
        <dbReference type="Google" id="ProtNLM"/>
    </source>
</evidence>
<reference evidence="12 13" key="1">
    <citation type="journal article" date="2023" name="Mol. Ecol. Resour.">
        <title>Chromosome-level genome assembly of a triploid poplar Populus alba 'Berolinensis'.</title>
        <authorList>
            <person name="Chen S."/>
            <person name="Yu Y."/>
            <person name="Wang X."/>
            <person name="Wang S."/>
            <person name="Zhang T."/>
            <person name="Zhou Y."/>
            <person name="He R."/>
            <person name="Meng N."/>
            <person name="Wang Y."/>
            <person name="Liu W."/>
            <person name="Liu Z."/>
            <person name="Liu J."/>
            <person name="Guo Q."/>
            <person name="Huang H."/>
            <person name="Sederoff R.R."/>
            <person name="Wang G."/>
            <person name="Qu G."/>
            <person name="Chen S."/>
        </authorList>
    </citation>
    <scope>NUCLEOTIDE SEQUENCE [LARGE SCALE GENOMIC DNA]</scope>
    <source>
        <strain evidence="12">SC-2020</strain>
    </source>
</reference>
<evidence type="ECO:0000256" key="7">
    <source>
        <dbReference type="ARBA" id="ARBA00023242"/>
    </source>
</evidence>
<keyword evidence="13" id="KW-1185">Reference proteome</keyword>
<dbReference type="InterPro" id="IPR050777">
    <property type="entry name" value="SET2_Histone-Lys_MeTrsfase"/>
</dbReference>
<dbReference type="PANTHER" id="PTHR22884">
    <property type="entry name" value="SET DOMAIN PROTEINS"/>
    <property type="match status" value="1"/>
</dbReference>
<keyword evidence="8" id="KW-0812">Transmembrane</keyword>
<evidence type="ECO:0000256" key="2">
    <source>
        <dbReference type="ARBA" id="ARBA00004286"/>
    </source>
</evidence>
<keyword evidence="5" id="KW-0808">Transferase</keyword>
<dbReference type="InterPro" id="IPR025787">
    <property type="entry name" value="Hist-Lys_N-MeTrfase_SET2_plant"/>
</dbReference>
<keyword evidence="8" id="KW-0472">Membrane</keyword>
<name>A0AAD6LCI3_9ROSI</name>
<dbReference type="Pfam" id="PF00856">
    <property type="entry name" value="SET"/>
    <property type="match status" value="1"/>
</dbReference>
<evidence type="ECO:0000256" key="3">
    <source>
        <dbReference type="ARBA" id="ARBA00022454"/>
    </source>
</evidence>
<feature type="domain" description="SET" evidence="9">
    <location>
        <begin position="394"/>
        <end position="556"/>
    </location>
</feature>
<dbReference type="Gene3D" id="3.30.40.10">
    <property type="entry name" value="Zinc/RING finger domain, C3HC4 (zinc finger)"/>
    <property type="match status" value="1"/>
</dbReference>
<keyword evidence="3" id="KW-0158">Chromosome</keyword>
<dbReference type="FunFam" id="2.170.270.10:FF:000043">
    <property type="entry name" value="Histone-lysine N-methyltransferase"/>
    <property type="match status" value="1"/>
</dbReference>
<evidence type="ECO:0000259" key="10">
    <source>
        <dbReference type="PROSITE" id="PS50868"/>
    </source>
</evidence>
<evidence type="ECO:0000256" key="4">
    <source>
        <dbReference type="ARBA" id="ARBA00022603"/>
    </source>
</evidence>
<feature type="domain" description="AWS" evidence="11">
    <location>
        <begin position="351"/>
        <end position="394"/>
    </location>
</feature>
<sequence>MPDLGLGGNLSLSSSLTLTRCPALKPNSPLPPPPDAIDQSDSITSTTATITSVSVKTLVKWDQSVPEGAAGLCNGSSIRVLKRTSGGRLGCKKGFNNNISSNNGKCLDDYVRVWVQKKMDAGVSQSRCLLPFLVGAKKMWQAAEPAYCVIGFGMKDGNKICNCEAHCVQLWFPATDIKAFLYPFQVECLFCCRSIYPGEGMQCSVRNCQGVYHLTCVVEGLGVSNLRKFKCPQHECFTCKGKFHWRCVRCTVASHNQCAPWSDEVVYLKNQPGRAVCWRHPTNWRLDKKHVVPATDIEEIFCRLPLPYIDEEFKTDLTWKDVTENKLEPPPYVHIRRNVYLVKKKRDDSDGDVGCTNCSSTCCENCVCRVQCISCSKACRCPETCTNRPFRKEKKIKIVKTEFCGWGVEAAEPLNKGDFIIEYIGEVIDDKLCEQRLWDMKYKGVQNFYMCEIRKDFTIDATFKGNSSRFLNHSCKPNCILEKWLVLLICCFSVMILATSLLFSHTHTCHMCNTSSRSCLFCLNEVWEMDVEGETRVGVFAAGSIRVGEPLTYDYRFVRFGPEVKCYCGAPNCQGYLGTKRKIAKLNIGWGAKRKRTSTACVAIITM</sequence>
<dbReference type="PROSITE" id="PS50280">
    <property type="entry name" value="SET"/>
    <property type="match status" value="1"/>
</dbReference>
<evidence type="ECO:0000256" key="6">
    <source>
        <dbReference type="ARBA" id="ARBA00022691"/>
    </source>
</evidence>
<dbReference type="PROSITE" id="PS51215">
    <property type="entry name" value="AWS"/>
    <property type="match status" value="1"/>
</dbReference>
<evidence type="ECO:0000313" key="13">
    <source>
        <dbReference type="Proteomes" id="UP001164929"/>
    </source>
</evidence>
<evidence type="ECO:0000259" key="11">
    <source>
        <dbReference type="PROSITE" id="PS51215"/>
    </source>
</evidence>
<accession>A0AAD6LCI3</accession>
<keyword evidence="6" id="KW-0949">S-adenosyl-L-methionine</keyword>
<dbReference type="PROSITE" id="PS50868">
    <property type="entry name" value="POST_SET"/>
    <property type="match status" value="1"/>
</dbReference>
<dbReference type="EMBL" id="JAQIZT010000018">
    <property type="protein sequence ID" value="KAJ6958160.1"/>
    <property type="molecule type" value="Genomic_DNA"/>
</dbReference>
<dbReference type="InterPro" id="IPR001214">
    <property type="entry name" value="SET_dom"/>
</dbReference>
<comment type="caution">
    <text evidence="12">The sequence shown here is derived from an EMBL/GenBank/DDBJ whole genome shotgun (WGS) entry which is preliminary data.</text>
</comment>
<evidence type="ECO:0000256" key="8">
    <source>
        <dbReference type="SAM" id="Phobius"/>
    </source>
</evidence>
<dbReference type="AlphaFoldDB" id="A0AAD6LCI3"/>
<dbReference type="SMART" id="SM00508">
    <property type="entry name" value="PostSET"/>
    <property type="match status" value="1"/>
</dbReference>
<keyword evidence="4" id="KW-0489">Methyltransferase</keyword>
<proteinExistence type="predicted"/>
<evidence type="ECO:0000313" key="12">
    <source>
        <dbReference type="EMBL" id="KAJ6958160.1"/>
    </source>
</evidence>
<dbReference type="Gene3D" id="2.170.270.10">
    <property type="entry name" value="SET domain"/>
    <property type="match status" value="1"/>
</dbReference>
<dbReference type="InterPro" id="IPR046341">
    <property type="entry name" value="SET_dom_sf"/>
</dbReference>
<gene>
    <name evidence="12" type="ORF">NC653_039956</name>
</gene>
<dbReference type="PROSITE" id="PS51578">
    <property type="entry name" value="SAM_MT43_SET2_2"/>
    <property type="match status" value="1"/>
</dbReference>
<dbReference type="SMART" id="SM00317">
    <property type="entry name" value="SET"/>
    <property type="match status" value="1"/>
</dbReference>
<dbReference type="InterPro" id="IPR013083">
    <property type="entry name" value="Znf_RING/FYVE/PHD"/>
</dbReference>
<feature type="transmembrane region" description="Helical" evidence="8">
    <location>
        <begin position="484"/>
        <end position="503"/>
    </location>
</feature>
<dbReference type="GO" id="GO:0042054">
    <property type="term" value="F:histone methyltransferase activity"/>
    <property type="evidence" value="ECO:0007669"/>
    <property type="project" value="InterPro"/>
</dbReference>
<keyword evidence="7" id="KW-0539">Nucleus</keyword>
<evidence type="ECO:0000256" key="1">
    <source>
        <dbReference type="ARBA" id="ARBA00004123"/>
    </source>
</evidence>
<dbReference type="SUPFAM" id="SSF82199">
    <property type="entry name" value="SET domain"/>
    <property type="match status" value="2"/>
</dbReference>
<evidence type="ECO:0000256" key="5">
    <source>
        <dbReference type="ARBA" id="ARBA00022679"/>
    </source>
</evidence>
<dbReference type="GO" id="GO:0005634">
    <property type="term" value="C:nucleus"/>
    <property type="evidence" value="ECO:0007669"/>
    <property type="project" value="UniProtKB-SubCell"/>
</dbReference>
<protein>
    <recommendedName>
        <fullName evidence="14">Histone-lysine N-methyltransferase ASHR3</fullName>
    </recommendedName>
</protein>
<comment type="subcellular location">
    <subcellularLocation>
        <location evidence="2">Chromosome</location>
    </subcellularLocation>
    <subcellularLocation>
        <location evidence="1">Nucleus</location>
    </subcellularLocation>
</comment>
<dbReference type="GO" id="GO:0032259">
    <property type="term" value="P:methylation"/>
    <property type="evidence" value="ECO:0007669"/>
    <property type="project" value="UniProtKB-KW"/>
</dbReference>
<dbReference type="GO" id="GO:0005694">
    <property type="term" value="C:chromosome"/>
    <property type="evidence" value="ECO:0007669"/>
    <property type="project" value="UniProtKB-SubCell"/>
</dbReference>
<dbReference type="Proteomes" id="UP001164929">
    <property type="component" value="Chromosome 18"/>
</dbReference>
<dbReference type="FunFam" id="3.30.40.10:FF:000888">
    <property type="entry name" value="Histone-lysine N-methyltransferase"/>
    <property type="match status" value="1"/>
</dbReference>